<proteinExistence type="predicted"/>
<feature type="compositionally biased region" description="Basic residues" evidence="1">
    <location>
        <begin position="83"/>
        <end position="100"/>
    </location>
</feature>
<evidence type="ECO:0000313" key="5">
    <source>
        <dbReference type="Proteomes" id="UP000004095"/>
    </source>
</evidence>
<name>A1ZFH8_MICM2</name>
<dbReference type="EMBL" id="AAWS01000005">
    <property type="protein sequence ID" value="EAY30752.1"/>
    <property type="molecule type" value="Genomic_DNA"/>
</dbReference>
<dbReference type="InterPro" id="IPR026444">
    <property type="entry name" value="Secre_tail"/>
</dbReference>
<evidence type="ECO:0000259" key="3">
    <source>
        <dbReference type="Pfam" id="PF18962"/>
    </source>
</evidence>
<accession>A1ZFH8</accession>
<dbReference type="OrthoDB" id="881643at2"/>
<evidence type="ECO:0000256" key="2">
    <source>
        <dbReference type="SAM" id="SignalP"/>
    </source>
</evidence>
<keyword evidence="2" id="KW-0732">Signal</keyword>
<feature type="signal peptide" evidence="2">
    <location>
        <begin position="1"/>
        <end position="22"/>
    </location>
</feature>
<comment type="caution">
    <text evidence="4">The sequence shown here is derived from an EMBL/GenBank/DDBJ whole genome shotgun (WGS) entry which is preliminary data.</text>
</comment>
<dbReference type="eggNOG" id="ENOG50339EZ">
    <property type="taxonomic scope" value="Bacteria"/>
</dbReference>
<evidence type="ECO:0000256" key="1">
    <source>
        <dbReference type="SAM" id="MobiDB-lite"/>
    </source>
</evidence>
<protein>
    <recommendedName>
        <fullName evidence="3">Secretion system C-terminal sorting domain-containing protein</fullName>
    </recommendedName>
</protein>
<organism evidence="4 5">
    <name type="scientific">Microscilla marina ATCC 23134</name>
    <dbReference type="NCBI Taxonomy" id="313606"/>
    <lineage>
        <taxon>Bacteria</taxon>
        <taxon>Pseudomonadati</taxon>
        <taxon>Bacteroidota</taxon>
        <taxon>Cytophagia</taxon>
        <taxon>Cytophagales</taxon>
        <taxon>Microscillaceae</taxon>
        <taxon>Microscilla</taxon>
    </lineage>
</organism>
<dbReference type="AlphaFoldDB" id="A1ZFH8"/>
<gene>
    <name evidence="4" type="ORF">M23134_01076</name>
</gene>
<reference evidence="4 5" key="1">
    <citation type="submission" date="2007-01" db="EMBL/GenBank/DDBJ databases">
        <authorList>
            <person name="Haygood M."/>
            <person name="Podell S."/>
            <person name="Anderson C."/>
            <person name="Hopkinson B."/>
            <person name="Roe K."/>
            <person name="Barbeau K."/>
            <person name="Gaasterland T."/>
            <person name="Ferriera S."/>
            <person name="Johnson J."/>
            <person name="Kravitz S."/>
            <person name="Beeson K."/>
            <person name="Sutton G."/>
            <person name="Rogers Y.-H."/>
            <person name="Friedman R."/>
            <person name="Frazier M."/>
            <person name="Venter J.C."/>
        </authorList>
    </citation>
    <scope>NUCLEOTIDE SEQUENCE [LARGE SCALE GENOMIC DNA]</scope>
    <source>
        <strain evidence="4 5">ATCC 23134</strain>
    </source>
</reference>
<feature type="domain" description="Secretion system C-terminal sorting" evidence="3">
    <location>
        <begin position="217"/>
        <end position="293"/>
    </location>
</feature>
<feature type="chain" id="PRO_5002641559" description="Secretion system C-terminal sorting domain-containing protein" evidence="2">
    <location>
        <begin position="23"/>
        <end position="295"/>
    </location>
</feature>
<dbReference type="NCBIfam" id="TIGR04183">
    <property type="entry name" value="Por_Secre_tail"/>
    <property type="match status" value="1"/>
</dbReference>
<feature type="compositionally biased region" description="Basic residues" evidence="1">
    <location>
        <begin position="170"/>
        <end position="187"/>
    </location>
</feature>
<dbReference type="Pfam" id="PF18962">
    <property type="entry name" value="Por_Secre_tail"/>
    <property type="match status" value="1"/>
</dbReference>
<sequence length="295" mass="34648">MRFFQKKLWLIVLLACSTSLWAQQLSKKEKRAKRKAYRTEAKAYKQKNVLPVLKAQRIKLDAVMSAADRQKVDDLRAQKKAARKKMRAHRKEMRKLHKKGERPQLTEAQKQEMKTMRKARRNAKFAAWQIVDKYETKVEKLLAEIKPQQEQWHKDLKAIRVKHFGERKTGEHKRHHKRKDHHGKRRHGMRKMLHPVRFLLFDPATTTKAGSGNNTTIYPNPLGTESKVEYTLVQTERVTIRLVDANGKFIKEVLNETKDAGTHVQRVGMKELKNGTYYLRIKTSAGTQTKRVIKR</sequence>
<evidence type="ECO:0000313" key="4">
    <source>
        <dbReference type="EMBL" id="EAY30752.1"/>
    </source>
</evidence>
<dbReference type="RefSeq" id="WP_002694451.1">
    <property type="nucleotide sequence ID" value="NZ_AAWS01000005.1"/>
</dbReference>
<feature type="region of interest" description="Disordered" evidence="1">
    <location>
        <begin position="83"/>
        <end position="103"/>
    </location>
</feature>
<feature type="region of interest" description="Disordered" evidence="1">
    <location>
        <begin position="168"/>
        <end position="187"/>
    </location>
</feature>
<dbReference type="Proteomes" id="UP000004095">
    <property type="component" value="Unassembled WGS sequence"/>
</dbReference>
<keyword evidence="5" id="KW-1185">Reference proteome</keyword>